<protein>
    <submittedName>
        <fullName evidence="1">Uncharacterized protein</fullName>
    </submittedName>
</protein>
<dbReference type="EMBL" id="BARV01022301">
    <property type="protein sequence ID" value="GAI19154.1"/>
    <property type="molecule type" value="Genomic_DNA"/>
</dbReference>
<name>X1NKD9_9ZZZZ</name>
<proteinExistence type="predicted"/>
<sequence length="65" mass="7227">MLKAKPLDGYHPEEGRYVRGNDYSPVVVCVILDTFDFAIPEELNELVMVGEDSGAALSNKRREDG</sequence>
<comment type="caution">
    <text evidence="1">The sequence shown here is derived from an EMBL/GenBank/DDBJ whole genome shotgun (WGS) entry which is preliminary data.</text>
</comment>
<reference evidence="1" key="1">
    <citation type="journal article" date="2014" name="Front. Microbiol.">
        <title>High frequency of phylogenetically diverse reductive dehalogenase-homologous genes in deep subseafloor sedimentary metagenomes.</title>
        <authorList>
            <person name="Kawai M."/>
            <person name="Futagami T."/>
            <person name="Toyoda A."/>
            <person name="Takaki Y."/>
            <person name="Nishi S."/>
            <person name="Hori S."/>
            <person name="Arai W."/>
            <person name="Tsubouchi T."/>
            <person name="Morono Y."/>
            <person name="Uchiyama I."/>
            <person name="Ito T."/>
            <person name="Fujiyama A."/>
            <person name="Inagaki F."/>
            <person name="Takami H."/>
        </authorList>
    </citation>
    <scope>NUCLEOTIDE SEQUENCE</scope>
    <source>
        <strain evidence="1">Expedition CK06-06</strain>
    </source>
</reference>
<evidence type="ECO:0000313" key="1">
    <source>
        <dbReference type="EMBL" id="GAI19154.1"/>
    </source>
</evidence>
<dbReference type="AlphaFoldDB" id="X1NKD9"/>
<gene>
    <name evidence="1" type="ORF">S06H3_36787</name>
</gene>
<accession>X1NKD9</accession>
<organism evidence="1">
    <name type="scientific">marine sediment metagenome</name>
    <dbReference type="NCBI Taxonomy" id="412755"/>
    <lineage>
        <taxon>unclassified sequences</taxon>
        <taxon>metagenomes</taxon>
        <taxon>ecological metagenomes</taxon>
    </lineage>
</organism>